<evidence type="ECO:0000313" key="11">
    <source>
        <dbReference type="Proteomes" id="UP000604046"/>
    </source>
</evidence>
<feature type="region of interest" description="Disordered" evidence="7">
    <location>
        <begin position="544"/>
        <end position="625"/>
    </location>
</feature>
<dbReference type="InterPro" id="IPR027359">
    <property type="entry name" value="Volt_channel_dom_sf"/>
</dbReference>
<dbReference type="GO" id="GO:0005248">
    <property type="term" value="F:voltage-gated sodium channel activity"/>
    <property type="evidence" value="ECO:0007669"/>
    <property type="project" value="TreeGrafter"/>
</dbReference>
<evidence type="ECO:0000256" key="2">
    <source>
        <dbReference type="ARBA" id="ARBA00022692"/>
    </source>
</evidence>
<dbReference type="Gene3D" id="1.20.120.350">
    <property type="entry name" value="Voltage-gated potassium channels. Chain C"/>
    <property type="match status" value="1"/>
</dbReference>
<dbReference type="PANTHER" id="PTHR10037:SF62">
    <property type="entry name" value="SODIUM CHANNEL PROTEIN 60E"/>
    <property type="match status" value="1"/>
</dbReference>
<evidence type="ECO:0000313" key="10">
    <source>
        <dbReference type="EMBL" id="CAE7198432.1"/>
    </source>
</evidence>
<keyword evidence="3" id="KW-0106">Calcium</keyword>
<evidence type="ECO:0000256" key="5">
    <source>
        <dbReference type="ARBA" id="ARBA00023136"/>
    </source>
</evidence>
<feature type="region of interest" description="Disordered" evidence="7">
    <location>
        <begin position="1"/>
        <end position="21"/>
    </location>
</feature>
<dbReference type="PROSITE" id="PS00018">
    <property type="entry name" value="EF_HAND_1"/>
    <property type="match status" value="2"/>
</dbReference>
<dbReference type="Gene3D" id="1.10.238.10">
    <property type="entry name" value="EF-hand"/>
    <property type="match status" value="1"/>
</dbReference>
<accession>A0A812J6X7</accession>
<dbReference type="Pfam" id="PF00520">
    <property type="entry name" value="Ion_trans"/>
    <property type="match status" value="1"/>
</dbReference>
<keyword evidence="11" id="KW-1185">Reference proteome</keyword>
<feature type="transmembrane region" description="Helical" evidence="8">
    <location>
        <begin position="57"/>
        <end position="77"/>
    </location>
</feature>
<organism evidence="10 11">
    <name type="scientific">Symbiodinium natans</name>
    <dbReference type="NCBI Taxonomy" id="878477"/>
    <lineage>
        <taxon>Eukaryota</taxon>
        <taxon>Sar</taxon>
        <taxon>Alveolata</taxon>
        <taxon>Dinophyceae</taxon>
        <taxon>Suessiales</taxon>
        <taxon>Symbiodiniaceae</taxon>
        <taxon>Symbiodinium</taxon>
    </lineage>
</organism>
<keyword evidence="2 8" id="KW-0812">Transmembrane</keyword>
<dbReference type="OrthoDB" id="191686at2759"/>
<evidence type="ECO:0000256" key="1">
    <source>
        <dbReference type="ARBA" id="ARBA00004141"/>
    </source>
</evidence>
<evidence type="ECO:0000256" key="6">
    <source>
        <dbReference type="SAM" id="Coils"/>
    </source>
</evidence>
<dbReference type="Pfam" id="PF13499">
    <property type="entry name" value="EF-hand_7"/>
    <property type="match status" value="1"/>
</dbReference>
<protein>
    <submittedName>
        <fullName evidence="10">Scn11a protein</fullName>
    </submittedName>
</protein>
<dbReference type="InterPro" id="IPR002048">
    <property type="entry name" value="EF_hand_dom"/>
</dbReference>
<feature type="coiled-coil region" evidence="6">
    <location>
        <begin position="311"/>
        <end position="338"/>
    </location>
</feature>
<dbReference type="SUPFAM" id="SSF47473">
    <property type="entry name" value="EF-hand"/>
    <property type="match status" value="1"/>
</dbReference>
<proteinExistence type="predicted"/>
<evidence type="ECO:0000256" key="4">
    <source>
        <dbReference type="ARBA" id="ARBA00022989"/>
    </source>
</evidence>
<keyword evidence="5 8" id="KW-0472">Membrane</keyword>
<feature type="compositionally biased region" description="Basic and acidic residues" evidence="7">
    <location>
        <begin position="578"/>
        <end position="592"/>
    </location>
</feature>
<comment type="subcellular location">
    <subcellularLocation>
        <location evidence="1">Membrane</location>
        <topology evidence="1">Multi-pass membrane protein</topology>
    </subcellularLocation>
</comment>
<dbReference type="GO" id="GO:0005509">
    <property type="term" value="F:calcium ion binding"/>
    <property type="evidence" value="ECO:0007669"/>
    <property type="project" value="InterPro"/>
</dbReference>
<feature type="domain" description="EF-hand" evidence="9">
    <location>
        <begin position="371"/>
        <end position="406"/>
    </location>
</feature>
<dbReference type="InterPro" id="IPR043203">
    <property type="entry name" value="VGCC_Ca_Na"/>
</dbReference>
<keyword evidence="4 8" id="KW-1133">Transmembrane helix</keyword>
<feature type="domain" description="EF-hand" evidence="9">
    <location>
        <begin position="327"/>
        <end position="362"/>
    </location>
</feature>
<dbReference type="AlphaFoldDB" id="A0A812J6X7"/>
<keyword evidence="6" id="KW-0175">Coiled coil</keyword>
<dbReference type="PROSITE" id="PS50222">
    <property type="entry name" value="EF_HAND_2"/>
    <property type="match status" value="2"/>
</dbReference>
<dbReference type="EMBL" id="CAJNDS010000369">
    <property type="protein sequence ID" value="CAE7198432.1"/>
    <property type="molecule type" value="Genomic_DNA"/>
</dbReference>
<dbReference type="InterPro" id="IPR018247">
    <property type="entry name" value="EF_Hand_1_Ca_BS"/>
</dbReference>
<name>A0A812J6X7_9DINO</name>
<evidence type="ECO:0000259" key="9">
    <source>
        <dbReference type="PROSITE" id="PS50222"/>
    </source>
</evidence>
<reference evidence="10" key="1">
    <citation type="submission" date="2021-02" db="EMBL/GenBank/DDBJ databases">
        <authorList>
            <person name="Dougan E. K."/>
            <person name="Rhodes N."/>
            <person name="Thang M."/>
            <person name="Chan C."/>
        </authorList>
    </citation>
    <scope>NUCLEOTIDE SEQUENCE</scope>
</reference>
<dbReference type="InterPro" id="IPR005821">
    <property type="entry name" value="Ion_trans_dom"/>
</dbReference>
<dbReference type="SMART" id="SM00054">
    <property type="entry name" value="EFh"/>
    <property type="match status" value="2"/>
</dbReference>
<feature type="transmembrane region" description="Helical" evidence="8">
    <location>
        <begin position="184"/>
        <end position="215"/>
    </location>
</feature>
<sequence>MESRPYSEEQTPSMDLSDPTSLLSARSDKKKLKVAGSFVHSPTEQGSHRHCGDRLRGCLSSFGLANFMTVVVLIDAYCTCVDIDATAAETVTPEIYTVISTLCLMAYTLEVTASLAAFGWKHFFSDWMVLLDLIIVGCGWAEQLMSSLGSGDFAFRTAVLRALRLVRIFRLMRSLKRVRALRELYRLAIMMATCIKALLWCFLLCFAVMTVWAMLMVEVVNPYVREMHQDHGFFSSCHPQCTRAVSSVMDANLLLFKTVIAGDSWGEVAVPVIEEHPVTAIVFIGSLLTLVFGVLNLIVAVVVDTFADARMNDIHSLAEEMEDEIEHDRKELAKLFKRMDQDGSGQLTLQELMEGARTDSSFQSRLRVMDIDVQDLEQLFCMIDQDRSGTVEVSEFIGPLSRWAHDSKTAPRFIKYNLMQTMNLQEELHEIVLEGFRQLAVRIDSLTVPAMVKENPVDVRATPSDSAALQYPSSVEGAYDMEPGVLQPPCSPHPVDFLTPLPPASSKTDVLAVNTIQAMLDSAMVRLEAKLDVLLAGNRARPKEPMCWQGAEDDERLEQGRRKSFKRTPNVATFQKMYMEKGRSATQTDERPPKRRSRQASSEEGADVKPPPQKHRSTARHITSC</sequence>
<dbReference type="InterPro" id="IPR011992">
    <property type="entry name" value="EF-hand-dom_pair"/>
</dbReference>
<feature type="transmembrane region" description="Helical" evidence="8">
    <location>
        <begin position="97"/>
        <end position="120"/>
    </location>
</feature>
<evidence type="ECO:0000256" key="3">
    <source>
        <dbReference type="ARBA" id="ARBA00022837"/>
    </source>
</evidence>
<dbReference type="CDD" id="cd00051">
    <property type="entry name" value="EFh"/>
    <property type="match status" value="1"/>
</dbReference>
<dbReference type="SUPFAM" id="SSF81324">
    <property type="entry name" value="Voltage-gated potassium channels"/>
    <property type="match status" value="1"/>
</dbReference>
<evidence type="ECO:0000256" key="8">
    <source>
        <dbReference type="SAM" id="Phobius"/>
    </source>
</evidence>
<dbReference type="Proteomes" id="UP000604046">
    <property type="component" value="Unassembled WGS sequence"/>
</dbReference>
<dbReference type="PANTHER" id="PTHR10037">
    <property type="entry name" value="VOLTAGE-GATED CATION CHANNEL CALCIUM AND SODIUM"/>
    <property type="match status" value="1"/>
</dbReference>
<feature type="compositionally biased region" description="Polar residues" evidence="7">
    <location>
        <begin position="8"/>
        <end position="21"/>
    </location>
</feature>
<feature type="transmembrane region" description="Helical" evidence="8">
    <location>
        <begin position="280"/>
        <end position="303"/>
    </location>
</feature>
<dbReference type="Gene3D" id="1.10.287.70">
    <property type="match status" value="1"/>
</dbReference>
<dbReference type="GO" id="GO:0001518">
    <property type="term" value="C:voltage-gated sodium channel complex"/>
    <property type="evidence" value="ECO:0007669"/>
    <property type="project" value="TreeGrafter"/>
</dbReference>
<comment type="caution">
    <text evidence="10">The sequence shown here is derived from an EMBL/GenBank/DDBJ whole genome shotgun (WGS) entry which is preliminary data.</text>
</comment>
<evidence type="ECO:0000256" key="7">
    <source>
        <dbReference type="SAM" id="MobiDB-lite"/>
    </source>
</evidence>
<gene>
    <name evidence="10" type="primary">Scn11a</name>
    <name evidence="10" type="ORF">SNAT2548_LOCUS5726</name>
</gene>